<comment type="similarity">
    <text evidence="1">Belongs to the membrane fusion protein (MFP) (TC 8.A.1) family.</text>
</comment>
<dbReference type="InterPro" id="IPR058792">
    <property type="entry name" value="Beta-barrel_RND_2"/>
</dbReference>
<organism evidence="8">
    <name type="scientific">hydrothermal vent metagenome</name>
    <dbReference type="NCBI Taxonomy" id="652676"/>
    <lineage>
        <taxon>unclassified sequences</taxon>
        <taxon>metagenomes</taxon>
        <taxon>ecological metagenomes</taxon>
    </lineage>
</organism>
<evidence type="ECO:0000313" key="8">
    <source>
        <dbReference type="EMBL" id="VAX33117.1"/>
    </source>
</evidence>
<dbReference type="Gene3D" id="2.40.30.170">
    <property type="match status" value="1"/>
</dbReference>
<dbReference type="NCBIfam" id="TIGR01730">
    <property type="entry name" value="RND_mfp"/>
    <property type="match status" value="1"/>
</dbReference>
<sequence length="445" mass="49681">MRNNLVFVGIALLLGLSGGYWFANKNPNQTAKLSAEETEPKPLFYRHPMKPGMTSPTPKTDDMGMTYVPVYAKDTNDNSVKGTVKIDPVMTQNIGVRTAVAEIKTLSRVIKTIGRVDYDEERLSRLHPKTQGWIEKLYIDKTGQPVSKNMLLLSIYSPQLVTSQQEYLLALDNQKVLADSPIEDIQKGALALVASSRERLELLDVAEHQIVELEKDRQIKQYLHIHSPFEGFVLKIGARQGQFVTPKTELYRIAGLSKVWVYVDIYEYELPWISVGDTGEMTLTALPGKTFTGKITYIYPYVEEKTRTIKVRLEFDNTKGLLKPDMYAEVRIQAAHQVNAVVIPSEAIMRADGREKVFIALDGGQFEPRPIKVGIEAGNLSQIIEGLRSGEKVVTSAQFLIDSESRLNEAVGKMLEPTKDDTSEDPLPLKEDGNTMEGMDMGGGS</sequence>
<evidence type="ECO:0000256" key="4">
    <source>
        <dbReference type="SAM" id="MobiDB-lite"/>
    </source>
</evidence>
<accession>A0A3B1DWD4</accession>
<protein>
    <submittedName>
        <fullName evidence="8">Probable Co/Zn/Cd efflux system membrane fusion protein</fullName>
    </submittedName>
</protein>
<dbReference type="InterPro" id="IPR051909">
    <property type="entry name" value="MFP_Cation_Efflux"/>
</dbReference>
<feature type="region of interest" description="Disordered" evidence="4">
    <location>
        <begin position="414"/>
        <end position="445"/>
    </location>
</feature>
<dbReference type="InterPro" id="IPR058790">
    <property type="entry name" value="BSH_CusB"/>
</dbReference>
<dbReference type="GO" id="GO:0016020">
    <property type="term" value="C:membrane"/>
    <property type="evidence" value="ECO:0007669"/>
    <property type="project" value="InterPro"/>
</dbReference>
<evidence type="ECO:0000256" key="2">
    <source>
        <dbReference type="ARBA" id="ARBA00022448"/>
    </source>
</evidence>
<dbReference type="GO" id="GO:0015679">
    <property type="term" value="P:plasma membrane copper ion transport"/>
    <property type="evidence" value="ECO:0007669"/>
    <property type="project" value="TreeGrafter"/>
</dbReference>
<evidence type="ECO:0000256" key="3">
    <source>
        <dbReference type="ARBA" id="ARBA00022833"/>
    </source>
</evidence>
<dbReference type="Pfam" id="PF25919">
    <property type="entry name" value="BSH_CusB"/>
    <property type="match status" value="1"/>
</dbReference>
<dbReference type="AlphaFoldDB" id="A0A3B1DWD4"/>
<evidence type="ECO:0000259" key="7">
    <source>
        <dbReference type="Pfam" id="PF25975"/>
    </source>
</evidence>
<dbReference type="PANTHER" id="PTHR30097:SF15">
    <property type="entry name" value="CATION EFFLUX SYSTEM PROTEIN CUSB"/>
    <property type="match status" value="1"/>
</dbReference>
<proteinExistence type="inferred from homology"/>
<evidence type="ECO:0000256" key="1">
    <source>
        <dbReference type="ARBA" id="ARBA00009477"/>
    </source>
</evidence>
<feature type="domain" description="CusB-like beta-barrel" evidence="6">
    <location>
        <begin position="258"/>
        <end position="335"/>
    </location>
</feature>
<feature type="compositionally biased region" description="Basic and acidic residues" evidence="4">
    <location>
        <begin position="416"/>
        <end position="433"/>
    </location>
</feature>
<evidence type="ECO:0000259" key="5">
    <source>
        <dbReference type="Pfam" id="PF25919"/>
    </source>
</evidence>
<dbReference type="InterPro" id="IPR058649">
    <property type="entry name" value="CzcB_C"/>
</dbReference>
<dbReference type="EMBL" id="UOGF01000101">
    <property type="protein sequence ID" value="VAX33117.1"/>
    <property type="molecule type" value="Genomic_DNA"/>
</dbReference>
<dbReference type="GO" id="GO:0022857">
    <property type="term" value="F:transmembrane transporter activity"/>
    <property type="evidence" value="ECO:0007669"/>
    <property type="project" value="InterPro"/>
</dbReference>
<dbReference type="SUPFAM" id="SSF111369">
    <property type="entry name" value="HlyD-like secretion proteins"/>
    <property type="match status" value="1"/>
</dbReference>
<name>A0A3B1DWD4_9ZZZZ</name>
<dbReference type="PANTHER" id="PTHR30097">
    <property type="entry name" value="CATION EFFLUX SYSTEM PROTEIN CUSB"/>
    <property type="match status" value="1"/>
</dbReference>
<dbReference type="GO" id="GO:0046914">
    <property type="term" value="F:transition metal ion binding"/>
    <property type="evidence" value="ECO:0007669"/>
    <property type="project" value="TreeGrafter"/>
</dbReference>
<dbReference type="GO" id="GO:0060003">
    <property type="term" value="P:copper ion export"/>
    <property type="evidence" value="ECO:0007669"/>
    <property type="project" value="TreeGrafter"/>
</dbReference>
<gene>
    <name evidence="8" type="ORF">MNBD_NITROSPIRAE01-174</name>
</gene>
<feature type="domain" description="CzcB-like C-terminal circularly permuted SH3-like" evidence="7">
    <location>
        <begin position="341"/>
        <end position="401"/>
    </location>
</feature>
<dbReference type="FunFam" id="2.40.30.170:FF:000010">
    <property type="entry name" value="Efflux RND transporter periplasmic adaptor subunit"/>
    <property type="match status" value="1"/>
</dbReference>
<feature type="domain" description="CusB-like barrel-sandwich hybrid" evidence="5">
    <location>
        <begin position="126"/>
        <end position="254"/>
    </location>
</feature>
<reference evidence="8" key="1">
    <citation type="submission" date="2018-06" db="EMBL/GenBank/DDBJ databases">
        <authorList>
            <person name="Zhirakovskaya E."/>
        </authorList>
    </citation>
    <scope>NUCLEOTIDE SEQUENCE</scope>
</reference>
<dbReference type="GO" id="GO:0030288">
    <property type="term" value="C:outer membrane-bounded periplasmic space"/>
    <property type="evidence" value="ECO:0007669"/>
    <property type="project" value="TreeGrafter"/>
</dbReference>
<dbReference type="Gene3D" id="2.40.420.20">
    <property type="match status" value="1"/>
</dbReference>
<dbReference type="FunFam" id="2.40.420.20:FF:000006">
    <property type="entry name" value="RND family efflux transporter MFP subunit"/>
    <property type="match status" value="1"/>
</dbReference>
<dbReference type="Pfam" id="PF25954">
    <property type="entry name" value="Beta-barrel_RND_2"/>
    <property type="match status" value="1"/>
</dbReference>
<keyword evidence="2" id="KW-0813">Transport</keyword>
<keyword evidence="3" id="KW-0862">Zinc</keyword>
<dbReference type="Pfam" id="PF25975">
    <property type="entry name" value="CzcB_C"/>
    <property type="match status" value="1"/>
</dbReference>
<evidence type="ECO:0000259" key="6">
    <source>
        <dbReference type="Pfam" id="PF25954"/>
    </source>
</evidence>
<dbReference type="InterPro" id="IPR006143">
    <property type="entry name" value="RND_pump_MFP"/>
</dbReference>